<dbReference type="RefSeq" id="WP_040099081.1">
    <property type="nucleotide sequence ID" value="NZ_JWJD01000003.1"/>
</dbReference>
<feature type="coiled-coil region" evidence="1">
    <location>
        <begin position="993"/>
        <end position="1030"/>
    </location>
</feature>
<feature type="coiled-coil region" evidence="1">
    <location>
        <begin position="839"/>
        <end position="883"/>
    </location>
</feature>
<sequence length="1167" mass="132679">MKLTRLELKAFGPFTGQALEFAGPEPGLHIVFGRNEAGKSSSLRGLKALLYGFPERTTDNFVHPNEQLLVAGCLHSADGRALVFQRRKKRKADLLDARGEPLDAGVLAGFLHGIEPAVFDALFGIDHETLVSGGQDILEQKGDVGRSLFAAGTGIASLRRILTELHEESDALYKARGSKPEINQALAEFRESQKNLREANLAGSDWKKHQQALQDAQKALEKLRDEQRRCERRRLHLERLRQALPQLAQHQALRVQIAALGEVVPLPEDFSATRRRFQEQKRAAEQRLLSARKRLAELNQRVAGLRPPQAILDQAESVEALALRLGEYRKGLQDRPGLEGRRRQLKSEAADLLRQIRPDLPLEQIESLRPMLARRKTIHQLGARAEALEQSCRGAERQVQQLSDEGQKLRQALSGHCAAPDFEALEDSLRRALKAGDLDEDLHERRRLAALDEQSLNAELKRLGLWSGPWQELLELCLPAADTLSQEEERLRRLRDEQERLRRRHQELQSEQRRLLCDRAEMEAGGELPSEKDLAQIRDSRDHGWHLLRRHWLQGEDIAAEARAYHAELPLPDAFEQAMGKADDTADRLRLEAARVHQYAALVSQTEAVQEAISQVEREEQSLAEALDLFQQQWRDLWARCSISPRSPREMALWLAGVEKLRLRVDAWQRACAEFEDRRQRRDLLRRELLKELARLGETNNFAGEELAAVVRHGQKVVRRLEQSARQQTDLAVRLKDLETSLQHAIAERDEARRALDAWRGQWRRILADLGLPGDALPGEADDFLETLQKCFEHLRQADDFHKRIEGIDRDVQSYAAAVRALQTQIAPELGDLAPDQAMVQMQSLVNRAREEYSRLQQLAEDRRQLDEDSHQAEAELRAAGDELKRLCRLARCAGEETLDEAERAWAEHQRLRERLLDVEARLMQIGEGLSLADLEEQAAQVDADELPARIADLEREVSERLDPEISHLNQLIGETRTELQRMDGSSRAALEAEHAERTLARLRRLVERYARLRIAAQVLDNEIERYRAQNQDPLLSIASRLFARLTLGGFAGLRADVGDQGQPILVGVRADGTRLPVGGMSSGTRDQLYLALRLASLEWRLEQHEAMPFIVDDILINFDDERSRATLEILAELGRRNQVILFTHHRQVVEAARGIGDEGRVWVHEL</sequence>
<evidence type="ECO:0000259" key="2">
    <source>
        <dbReference type="Pfam" id="PF13514"/>
    </source>
</evidence>
<protein>
    <recommendedName>
        <fullName evidence="2">YhaN AAA domain-containing protein</fullName>
    </recommendedName>
</protein>
<dbReference type="InterPro" id="IPR038734">
    <property type="entry name" value="YhaN_AAA"/>
</dbReference>
<feature type="coiled-coil region" evidence="1">
    <location>
        <begin position="735"/>
        <end position="762"/>
    </location>
</feature>
<dbReference type="PANTHER" id="PTHR41259">
    <property type="entry name" value="DOUBLE-STRAND BREAK REPAIR RAD50 ATPASE, PUTATIVE-RELATED"/>
    <property type="match status" value="1"/>
</dbReference>
<keyword evidence="4" id="KW-1185">Reference proteome</keyword>
<dbReference type="EMBL" id="JWJD01000003">
    <property type="protein sequence ID" value="KIH76500.1"/>
    <property type="molecule type" value="Genomic_DNA"/>
</dbReference>
<keyword evidence="1" id="KW-0175">Coiled coil</keyword>
<dbReference type="Proteomes" id="UP000035068">
    <property type="component" value="Unassembled WGS sequence"/>
</dbReference>
<feature type="coiled-coil region" evidence="1">
    <location>
        <begin position="378"/>
        <end position="412"/>
    </location>
</feature>
<organism evidence="3 4">
    <name type="scientific">Geoalkalibacter ferrihydriticus DSM 17813</name>
    <dbReference type="NCBI Taxonomy" id="1121915"/>
    <lineage>
        <taxon>Bacteria</taxon>
        <taxon>Pseudomonadati</taxon>
        <taxon>Thermodesulfobacteriota</taxon>
        <taxon>Desulfuromonadia</taxon>
        <taxon>Desulfuromonadales</taxon>
        <taxon>Geoalkalibacteraceae</taxon>
        <taxon>Geoalkalibacter</taxon>
    </lineage>
</organism>
<dbReference type="AlphaFoldDB" id="A0A0C2HNH2"/>
<dbReference type="Pfam" id="PF13514">
    <property type="entry name" value="AAA_27"/>
    <property type="match status" value="1"/>
</dbReference>
<feature type="domain" description="YhaN AAA" evidence="2">
    <location>
        <begin position="1"/>
        <end position="206"/>
    </location>
</feature>
<comment type="caution">
    <text evidence="3">The sequence shown here is derived from an EMBL/GenBank/DDBJ whole genome shotgun (WGS) entry which is preliminary data.</text>
</comment>
<feature type="coiled-coil region" evidence="1">
    <location>
        <begin position="481"/>
        <end position="518"/>
    </location>
</feature>
<gene>
    <name evidence="3" type="ORF">GFER_09955</name>
</gene>
<evidence type="ECO:0000256" key="1">
    <source>
        <dbReference type="SAM" id="Coils"/>
    </source>
</evidence>
<name>A0A0C2HNH2_9BACT</name>
<dbReference type="InterPro" id="IPR027417">
    <property type="entry name" value="P-loop_NTPase"/>
</dbReference>
<feature type="coiled-coil region" evidence="1">
    <location>
        <begin position="274"/>
        <end position="301"/>
    </location>
</feature>
<proteinExistence type="predicted"/>
<evidence type="ECO:0000313" key="4">
    <source>
        <dbReference type="Proteomes" id="UP000035068"/>
    </source>
</evidence>
<evidence type="ECO:0000313" key="3">
    <source>
        <dbReference type="EMBL" id="KIH76500.1"/>
    </source>
</evidence>
<feature type="coiled-coil region" evidence="1">
    <location>
        <begin position="182"/>
        <end position="240"/>
    </location>
</feature>
<dbReference type="Gene3D" id="3.40.50.300">
    <property type="entry name" value="P-loop containing nucleotide triphosphate hydrolases"/>
    <property type="match status" value="2"/>
</dbReference>
<accession>A0A0C2HNH2</accession>
<reference evidence="3 4" key="1">
    <citation type="submission" date="2014-12" db="EMBL/GenBank/DDBJ databases">
        <title>Genomes of Geoalkalibacter ferrihydriticus and Geoalkalibacter subterraneus, two haloalkaliphilic metal-reducing members of the Geobacteraceae.</title>
        <authorList>
            <person name="Badalamenti J.P."/>
            <person name="Torres C.I."/>
            <person name="Krajmalnik-Brown R."/>
            <person name="Bond D.R."/>
        </authorList>
    </citation>
    <scope>NUCLEOTIDE SEQUENCE [LARGE SCALE GENOMIC DNA]</scope>
    <source>
        <strain evidence="3 4">DSM 17813</strain>
    </source>
</reference>
<dbReference type="SUPFAM" id="SSF52540">
    <property type="entry name" value="P-loop containing nucleoside triphosphate hydrolases"/>
    <property type="match status" value="1"/>
</dbReference>
<dbReference type="PANTHER" id="PTHR41259:SF1">
    <property type="entry name" value="DOUBLE-STRAND BREAK REPAIR RAD50 ATPASE, PUTATIVE-RELATED"/>
    <property type="match status" value="1"/>
</dbReference>